<protein>
    <submittedName>
        <fullName evidence="4">MerR family transcriptional regulator</fullName>
    </submittedName>
</protein>
<evidence type="ECO:0000313" key="4">
    <source>
        <dbReference type="EMBL" id="OLR92693.1"/>
    </source>
</evidence>
<gene>
    <name evidence="4" type="ORF">BJP25_21970</name>
</gene>
<keyword evidence="1" id="KW-0238">DNA-binding</keyword>
<dbReference type="CDD" id="cd01282">
    <property type="entry name" value="HTH_MerR-like_sg3"/>
    <property type="match status" value="1"/>
</dbReference>
<dbReference type="OrthoDB" id="5296483at2"/>
<dbReference type="PROSITE" id="PS00552">
    <property type="entry name" value="HTH_MERR_1"/>
    <property type="match status" value="1"/>
</dbReference>
<keyword evidence="5" id="KW-1185">Reference proteome</keyword>
<comment type="caution">
    <text evidence="4">The sequence shown here is derived from an EMBL/GenBank/DDBJ whole genome shotgun (WGS) entry which is preliminary data.</text>
</comment>
<dbReference type="InterPro" id="IPR009061">
    <property type="entry name" value="DNA-bd_dom_put_sf"/>
</dbReference>
<reference evidence="4 5" key="1">
    <citation type="submission" date="2016-10" db="EMBL/GenBank/DDBJ databases">
        <title>The Draft Genome Sequence of Actinokineospora bangkokensis 44EHWT reveals the biosynthetic pathway of antifungal compounds Thailandins with unusual extender unit butylmalonyl-CoA.</title>
        <authorList>
            <person name="Greule A."/>
            <person name="Intra B."/>
            <person name="Flemming S."/>
            <person name="Rommel M.G."/>
            <person name="Panbangred W."/>
            <person name="Bechthold A."/>
        </authorList>
    </citation>
    <scope>NUCLEOTIDE SEQUENCE [LARGE SCALE GENOMIC DNA]</scope>
    <source>
        <strain evidence="4 5">44EHW</strain>
    </source>
</reference>
<dbReference type="STRING" id="1193682.BJP25_21970"/>
<dbReference type="Pfam" id="PF13411">
    <property type="entry name" value="MerR_1"/>
    <property type="match status" value="1"/>
</dbReference>
<accession>A0A1Q9LL16</accession>
<feature type="region of interest" description="Disordered" evidence="2">
    <location>
        <begin position="123"/>
        <end position="147"/>
    </location>
</feature>
<evidence type="ECO:0000256" key="2">
    <source>
        <dbReference type="SAM" id="MobiDB-lite"/>
    </source>
</evidence>
<feature type="compositionally biased region" description="Basic and acidic residues" evidence="2">
    <location>
        <begin position="138"/>
        <end position="147"/>
    </location>
</feature>
<dbReference type="PRINTS" id="PR00040">
    <property type="entry name" value="HTHMERR"/>
</dbReference>
<dbReference type="InterPro" id="IPR047057">
    <property type="entry name" value="MerR_fam"/>
</dbReference>
<dbReference type="GO" id="GO:0003700">
    <property type="term" value="F:DNA-binding transcription factor activity"/>
    <property type="evidence" value="ECO:0007669"/>
    <property type="project" value="InterPro"/>
</dbReference>
<name>A0A1Q9LL16_9PSEU</name>
<dbReference type="RefSeq" id="WP_075975836.1">
    <property type="nucleotide sequence ID" value="NZ_MKQR01000016.1"/>
</dbReference>
<evidence type="ECO:0000256" key="1">
    <source>
        <dbReference type="ARBA" id="ARBA00023125"/>
    </source>
</evidence>
<evidence type="ECO:0000313" key="5">
    <source>
        <dbReference type="Proteomes" id="UP000186040"/>
    </source>
</evidence>
<dbReference type="GO" id="GO:0003677">
    <property type="term" value="F:DNA binding"/>
    <property type="evidence" value="ECO:0007669"/>
    <property type="project" value="UniProtKB-KW"/>
</dbReference>
<dbReference type="PANTHER" id="PTHR30204">
    <property type="entry name" value="REDOX-CYCLING DRUG-SENSING TRANSCRIPTIONAL ACTIVATOR SOXR"/>
    <property type="match status" value="1"/>
</dbReference>
<sequence length="147" mass="16236">MRIGELAARTGVSVRSLRYYEEQQLLAPVRSGSGQRHYPESAVARVRYIQELYSAGLGSKAVLEIMPCVLAGQADPALLEKLIAQRDRIADQVAELTATRDRLDMIIETTRKYTGTGEVCRNPLNTPGHPHESCFPPKEPDTAARMA</sequence>
<evidence type="ECO:0000259" key="3">
    <source>
        <dbReference type="PROSITE" id="PS50937"/>
    </source>
</evidence>
<proteinExistence type="predicted"/>
<dbReference type="InterPro" id="IPR000551">
    <property type="entry name" value="MerR-type_HTH_dom"/>
</dbReference>
<dbReference type="PROSITE" id="PS50937">
    <property type="entry name" value="HTH_MERR_2"/>
    <property type="match status" value="1"/>
</dbReference>
<dbReference type="SMART" id="SM00422">
    <property type="entry name" value="HTH_MERR"/>
    <property type="match status" value="1"/>
</dbReference>
<organism evidence="4 5">
    <name type="scientific">Actinokineospora bangkokensis</name>
    <dbReference type="NCBI Taxonomy" id="1193682"/>
    <lineage>
        <taxon>Bacteria</taxon>
        <taxon>Bacillati</taxon>
        <taxon>Actinomycetota</taxon>
        <taxon>Actinomycetes</taxon>
        <taxon>Pseudonocardiales</taxon>
        <taxon>Pseudonocardiaceae</taxon>
        <taxon>Actinokineospora</taxon>
    </lineage>
</organism>
<dbReference type="SUPFAM" id="SSF46955">
    <property type="entry name" value="Putative DNA-binding domain"/>
    <property type="match status" value="1"/>
</dbReference>
<dbReference type="AlphaFoldDB" id="A0A1Q9LL16"/>
<dbReference type="Proteomes" id="UP000186040">
    <property type="component" value="Unassembled WGS sequence"/>
</dbReference>
<dbReference type="PANTHER" id="PTHR30204:SF97">
    <property type="entry name" value="MERR FAMILY REGULATORY PROTEIN"/>
    <property type="match status" value="1"/>
</dbReference>
<dbReference type="Gene3D" id="1.10.1660.10">
    <property type="match status" value="1"/>
</dbReference>
<feature type="domain" description="HTH merR-type" evidence="3">
    <location>
        <begin position="1"/>
        <end position="68"/>
    </location>
</feature>
<dbReference type="EMBL" id="MKQR01000016">
    <property type="protein sequence ID" value="OLR92693.1"/>
    <property type="molecule type" value="Genomic_DNA"/>
</dbReference>